<feature type="compositionally biased region" description="Basic residues" evidence="1">
    <location>
        <begin position="1"/>
        <end position="13"/>
    </location>
</feature>
<proteinExistence type="predicted"/>
<gene>
    <name evidence="2" type="ORF">AXF42_Ash019749</name>
</gene>
<organism evidence="2 3">
    <name type="scientific">Apostasia shenzhenica</name>
    <dbReference type="NCBI Taxonomy" id="1088818"/>
    <lineage>
        <taxon>Eukaryota</taxon>
        <taxon>Viridiplantae</taxon>
        <taxon>Streptophyta</taxon>
        <taxon>Embryophyta</taxon>
        <taxon>Tracheophyta</taxon>
        <taxon>Spermatophyta</taxon>
        <taxon>Magnoliopsida</taxon>
        <taxon>Liliopsida</taxon>
        <taxon>Asparagales</taxon>
        <taxon>Orchidaceae</taxon>
        <taxon>Apostasioideae</taxon>
        <taxon>Apostasia</taxon>
    </lineage>
</organism>
<feature type="region of interest" description="Disordered" evidence="1">
    <location>
        <begin position="1"/>
        <end position="40"/>
    </location>
</feature>
<evidence type="ECO:0000313" key="2">
    <source>
        <dbReference type="EMBL" id="PKA45988.1"/>
    </source>
</evidence>
<keyword evidence="3" id="KW-1185">Reference proteome</keyword>
<evidence type="ECO:0000313" key="3">
    <source>
        <dbReference type="Proteomes" id="UP000236161"/>
    </source>
</evidence>
<accession>A0A2H9ZRT0</accession>
<sequence>MRRKKKKKSKMIRRQRDPPGVGVGRANEQASRSVSGRWDGQMRSSGSIIYVAYLPRTLALASSSLASSLSDDVTGDIRAMPIDRNDNSIAALLLQLNSVEKLLNALNSGVARMETRLDSYCNIYQRNEVTIDGVESSARLSHRRGRINSEVESSVRRAFVD</sequence>
<reference evidence="2 3" key="1">
    <citation type="journal article" date="2017" name="Nature">
        <title>The Apostasia genome and the evolution of orchids.</title>
        <authorList>
            <person name="Zhang G.Q."/>
            <person name="Liu K.W."/>
            <person name="Li Z."/>
            <person name="Lohaus R."/>
            <person name="Hsiao Y.Y."/>
            <person name="Niu S.C."/>
            <person name="Wang J.Y."/>
            <person name="Lin Y.C."/>
            <person name="Xu Q."/>
            <person name="Chen L.J."/>
            <person name="Yoshida K."/>
            <person name="Fujiwara S."/>
            <person name="Wang Z.W."/>
            <person name="Zhang Y.Q."/>
            <person name="Mitsuda N."/>
            <person name="Wang M."/>
            <person name="Liu G.H."/>
            <person name="Pecoraro L."/>
            <person name="Huang H.X."/>
            <person name="Xiao X.J."/>
            <person name="Lin M."/>
            <person name="Wu X.Y."/>
            <person name="Wu W.L."/>
            <person name="Chen Y.Y."/>
            <person name="Chang S.B."/>
            <person name="Sakamoto S."/>
            <person name="Ohme-Takagi M."/>
            <person name="Yagi M."/>
            <person name="Zeng S.J."/>
            <person name="Shen C.Y."/>
            <person name="Yeh C.M."/>
            <person name="Luo Y.B."/>
            <person name="Tsai W.C."/>
            <person name="Van de Peer Y."/>
            <person name="Liu Z.J."/>
        </authorList>
    </citation>
    <scope>NUCLEOTIDE SEQUENCE [LARGE SCALE GENOMIC DNA]</scope>
    <source>
        <strain evidence="3">cv. Shenzhen</strain>
        <tissue evidence="2">Stem</tissue>
    </source>
</reference>
<name>A0A2H9ZRT0_9ASPA</name>
<evidence type="ECO:0000256" key="1">
    <source>
        <dbReference type="SAM" id="MobiDB-lite"/>
    </source>
</evidence>
<dbReference type="EMBL" id="KZ454627">
    <property type="protein sequence ID" value="PKA45988.1"/>
    <property type="molecule type" value="Genomic_DNA"/>
</dbReference>
<dbReference type="AlphaFoldDB" id="A0A2H9ZRT0"/>
<protein>
    <submittedName>
        <fullName evidence="2">Uncharacterized protein</fullName>
    </submittedName>
</protein>
<dbReference type="Proteomes" id="UP000236161">
    <property type="component" value="Unassembled WGS sequence"/>
</dbReference>